<organism evidence="3 4">
    <name type="scientific">Collimonas arenae</name>
    <dbReference type="NCBI Taxonomy" id="279058"/>
    <lineage>
        <taxon>Bacteria</taxon>
        <taxon>Pseudomonadati</taxon>
        <taxon>Pseudomonadota</taxon>
        <taxon>Betaproteobacteria</taxon>
        <taxon>Burkholderiales</taxon>
        <taxon>Oxalobacteraceae</taxon>
        <taxon>Collimonas</taxon>
    </lineage>
</organism>
<proteinExistence type="inferred from homology"/>
<dbReference type="InterPro" id="IPR012341">
    <property type="entry name" value="6hp_glycosidase-like_sf"/>
</dbReference>
<protein>
    <submittedName>
        <fullName evidence="3">Glycosyl Hydrolase Family 88 family protein</fullName>
    </submittedName>
</protein>
<dbReference type="PANTHER" id="PTHR36845">
    <property type="entry name" value="HYDROLASE, PUTATIVE (AFU_ORTHOLOGUE AFUA_7G05090)-RELATED"/>
    <property type="match status" value="1"/>
</dbReference>
<sequence>MNDDYVATLETAVRHLCRSADAVVEGLEKWGGVPRLNAMTGSYSWDSEYIWDSWANFQWAGFLAGRLWLLSRLAQDQRYADAAMHISRQIGPVLAKNPTTFSSTGIDMYYALTLGYQMTGDKQLKEWALAGGDNFANIFDKKANAFLQIASADRIVIDTGLNLPSMLWASQWEPERATLPYRHLDTVLSVGLVREDGSSCHAAALDPGTRSVTHLFSLQGWRDDSVWARGQAWAMLGYAHGYEASGNQKYLDAAERAADWYVQNAPPDWVPRYDYFDPEREKMPYDSCAAAIATAVLFRLARWIPDKAERYRATARETLKTLIAKFLTDGGVLLHGTWGRMRHIEPGHPRLGRFPQEDVMPYGNYWIAECLFRELQSDWSPLSLNDKH</sequence>
<dbReference type="InterPro" id="IPR008928">
    <property type="entry name" value="6-hairpin_glycosidase_sf"/>
</dbReference>
<evidence type="ECO:0000313" key="3">
    <source>
        <dbReference type="EMBL" id="AMP08221.1"/>
    </source>
</evidence>
<dbReference type="PANTHER" id="PTHR36845:SF1">
    <property type="entry name" value="HYDROLASE, PUTATIVE (AFU_ORTHOLOGUE AFUA_7G05090)-RELATED"/>
    <property type="match status" value="1"/>
</dbReference>
<comment type="similarity">
    <text evidence="2">Belongs to the glycosyl hydrolase 88 family.</text>
</comment>
<dbReference type="GO" id="GO:0052757">
    <property type="term" value="F:chondroitin hydrolase activity"/>
    <property type="evidence" value="ECO:0007669"/>
    <property type="project" value="TreeGrafter"/>
</dbReference>
<keyword evidence="4" id="KW-1185">Reference proteome</keyword>
<dbReference type="AlphaFoldDB" id="A0A127QDY8"/>
<evidence type="ECO:0000313" key="4">
    <source>
        <dbReference type="Proteomes" id="UP000071778"/>
    </source>
</evidence>
<dbReference type="InterPro" id="IPR052369">
    <property type="entry name" value="UG_Glycosaminoglycan_Hydrolase"/>
</dbReference>
<evidence type="ECO:0000256" key="1">
    <source>
        <dbReference type="ARBA" id="ARBA00022801"/>
    </source>
</evidence>
<gene>
    <name evidence="3" type="ORF">CAter282_0405</name>
</gene>
<dbReference type="RefSeq" id="WP_061532067.1">
    <property type="nucleotide sequence ID" value="NZ_CP013233.1"/>
</dbReference>
<dbReference type="OrthoDB" id="428577at2"/>
<dbReference type="GO" id="GO:0000272">
    <property type="term" value="P:polysaccharide catabolic process"/>
    <property type="evidence" value="ECO:0007669"/>
    <property type="project" value="TreeGrafter"/>
</dbReference>
<dbReference type="EMBL" id="CP013235">
    <property type="protein sequence ID" value="AMP08221.1"/>
    <property type="molecule type" value="Genomic_DNA"/>
</dbReference>
<keyword evidence="1 3" id="KW-0378">Hydrolase</keyword>
<evidence type="ECO:0000256" key="2">
    <source>
        <dbReference type="ARBA" id="ARBA00038358"/>
    </source>
</evidence>
<accession>A0A127QDY8</accession>
<name>A0A127QDY8_9BURK</name>
<dbReference type="Gene3D" id="1.50.10.10">
    <property type="match status" value="1"/>
</dbReference>
<dbReference type="PATRIC" id="fig|279058.17.peg.441"/>
<dbReference type="Proteomes" id="UP000071778">
    <property type="component" value="Chromosome"/>
</dbReference>
<reference evidence="3 4" key="1">
    <citation type="submission" date="2015-11" db="EMBL/GenBank/DDBJ databases">
        <title>Exploring the genomic traits of fungus-feeding bacterial genus Collimonas.</title>
        <authorList>
            <person name="Song C."/>
            <person name="Schmidt R."/>
            <person name="de Jager V."/>
            <person name="Krzyzanowska D."/>
            <person name="Jongedijk E."/>
            <person name="Cankar K."/>
            <person name="Beekwilder J."/>
            <person name="van Veen A."/>
            <person name="de Boer W."/>
            <person name="van Veen J.A."/>
            <person name="Garbeva P."/>
        </authorList>
    </citation>
    <scope>NUCLEOTIDE SEQUENCE [LARGE SCALE GENOMIC DNA]</scope>
    <source>
        <strain evidence="3 4">Ter282</strain>
    </source>
</reference>
<dbReference type="SUPFAM" id="SSF48208">
    <property type="entry name" value="Six-hairpin glycosidases"/>
    <property type="match status" value="1"/>
</dbReference>